<evidence type="ECO:0000256" key="2">
    <source>
        <dbReference type="ARBA" id="ARBA00022737"/>
    </source>
</evidence>
<dbReference type="PROSITE" id="PS50297">
    <property type="entry name" value="ANK_REP_REGION"/>
    <property type="match status" value="1"/>
</dbReference>
<dbReference type="Proteomes" id="UP000579904">
    <property type="component" value="Unassembled WGS sequence"/>
</dbReference>
<gene>
    <name evidence="6" type="primary">Ankrd34b</name>
    <name evidence="6" type="ORF">OREMEL_R04228</name>
</gene>
<dbReference type="SMART" id="SM00248">
    <property type="entry name" value="ANK"/>
    <property type="match status" value="4"/>
</dbReference>
<accession>A0A7L3MVC0</accession>
<dbReference type="InterPro" id="IPR002110">
    <property type="entry name" value="Ankyrin_rpt"/>
</dbReference>
<feature type="region of interest" description="Disordered" evidence="5">
    <location>
        <begin position="322"/>
        <end position="346"/>
    </location>
</feature>
<keyword evidence="7" id="KW-1185">Reference proteome</keyword>
<dbReference type="OrthoDB" id="539213at2759"/>
<proteinExistence type="inferred from homology"/>
<evidence type="ECO:0000256" key="1">
    <source>
        <dbReference type="ARBA" id="ARBA00010029"/>
    </source>
</evidence>
<comment type="similarity">
    <text evidence="1">Belongs to the ANKRD34 family.</text>
</comment>
<dbReference type="PROSITE" id="PS50088">
    <property type="entry name" value="ANK_REPEAT"/>
    <property type="match status" value="2"/>
</dbReference>
<dbReference type="InterPro" id="IPR042637">
    <property type="entry name" value="AN34A/B/C"/>
</dbReference>
<organism evidence="6 7">
    <name type="scientific">Oreotrochilus melanogaster</name>
    <dbReference type="NCBI Taxonomy" id="689266"/>
    <lineage>
        <taxon>Eukaryota</taxon>
        <taxon>Metazoa</taxon>
        <taxon>Chordata</taxon>
        <taxon>Craniata</taxon>
        <taxon>Vertebrata</taxon>
        <taxon>Euteleostomi</taxon>
        <taxon>Archelosauria</taxon>
        <taxon>Archosauria</taxon>
        <taxon>Dinosauria</taxon>
        <taxon>Saurischia</taxon>
        <taxon>Theropoda</taxon>
        <taxon>Coelurosauria</taxon>
        <taxon>Aves</taxon>
        <taxon>Neognathae</taxon>
        <taxon>Neoaves</taxon>
        <taxon>Strisores</taxon>
        <taxon>Apodiformes</taxon>
        <taxon>Trochilidae</taxon>
        <taxon>Oreotrochilus</taxon>
    </lineage>
</organism>
<dbReference type="AlphaFoldDB" id="A0A7L3MVC0"/>
<feature type="repeat" description="ANK" evidence="4">
    <location>
        <begin position="83"/>
        <end position="116"/>
    </location>
</feature>
<dbReference type="InterPro" id="IPR036770">
    <property type="entry name" value="Ankyrin_rpt-contain_sf"/>
</dbReference>
<evidence type="ECO:0000256" key="3">
    <source>
        <dbReference type="ARBA" id="ARBA00023043"/>
    </source>
</evidence>
<keyword evidence="2" id="KW-0677">Repeat</keyword>
<feature type="region of interest" description="Disordered" evidence="5">
    <location>
        <begin position="219"/>
        <end position="243"/>
    </location>
</feature>
<reference evidence="6 7" key="1">
    <citation type="submission" date="2019-09" db="EMBL/GenBank/DDBJ databases">
        <title>Bird 10,000 Genomes (B10K) Project - Family phase.</title>
        <authorList>
            <person name="Zhang G."/>
        </authorList>
    </citation>
    <scope>NUCLEOTIDE SEQUENCE [LARGE SCALE GENOMIC DNA]</scope>
    <source>
        <strain evidence="6">OUT-0002</strain>
    </source>
</reference>
<dbReference type="EMBL" id="VZUB01000431">
    <property type="protein sequence ID" value="NXU70556.1"/>
    <property type="molecule type" value="Genomic_DNA"/>
</dbReference>
<comment type="caution">
    <text evidence="6">The sequence shown here is derived from an EMBL/GenBank/DDBJ whole genome shotgun (WGS) entry which is preliminary data.</text>
</comment>
<feature type="repeat" description="ANK" evidence="4">
    <location>
        <begin position="42"/>
        <end position="82"/>
    </location>
</feature>
<evidence type="ECO:0000256" key="4">
    <source>
        <dbReference type="PROSITE-ProRule" id="PRU00023"/>
    </source>
</evidence>
<dbReference type="Gene3D" id="1.25.40.20">
    <property type="entry name" value="Ankyrin repeat-containing domain"/>
    <property type="match status" value="1"/>
</dbReference>
<feature type="region of interest" description="Disordered" evidence="5">
    <location>
        <begin position="374"/>
        <end position="422"/>
    </location>
</feature>
<evidence type="ECO:0000313" key="7">
    <source>
        <dbReference type="Proteomes" id="UP000579904"/>
    </source>
</evidence>
<feature type="non-terminal residue" evidence="6">
    <location>
        <position position="1"/>
    </location>
</feature>
<name>A0A7L3MVC0_9AVES</name>
<evidence type="ECO:0000256" key="5">
    <source>
        <dbReference type="SAM" id="MobiDB-lite"/>
    </source>
</evidence>
<dbReference type="PANTHER" id="PTHR24156">
    <property type="entry name" value="ANK_REP_REGION DOMAIN-CONTAINING PROTEIN"/>
    <property type="match status" value="1"/>
</dbReference>
<keyword evidence="3 4" id="KW-0040">ANK repeat</keyword>
<sequence>MTEPAEPPTEGTSLIRAVYQRRLRLTRLLLEGGAYVNESNERGETPLMIACRTKHLDPQSVSKAKMVKYLLENSADPNIQDTSGKTALIHACQEKAGPEVVSLLLKSGADPSLQDHTCRSALVYALNNEDIETLKILLSACKEQGKEVIIITTEVSPLGRQKTREYINTLPADLEECCSSATCTSPSDIKLKISPSPLSSSKGTQEGLFSFKELHLPRRVERSSQAASPTRKRSSAKVGPKMAQIQRLQSEPWAKRSPSALNQKRIASLQDNPPGVTTEEKLSFKINGFSLWKKLITKNPSIDIKDRARLLKTLDQPVSKKLPHDERNSWIPSAKEKHKPSVIPKGKDTSLEQINFLSNLSSIIQRRNFGANHYSSDSQITAEERKSATRKKKVHSPAHSLRSNSRGAVENLPPIALSRGNPSVLQRQSSGALSLNHAAQTRPGFLPPLSVNPHPPAPNNGVFINKFSGVLSCEKTHLPP</sequence>
<dbReference type="SUPFAM" id="SSF48403">
    <property type="entry name" value="Ankyrin repeat"/>
    <property type="match status" value="1"/>
</dbReference>
<dbReference type="PANTHER" id="PTHR24156:SF1">
    <property type="entry name" value="ANKYRIN REPEAT DOMAIN-CONTAINING PROTEIN 34B"/>
    <property type="match status" value="1"/>
</dbReference>
<feature type="non-terminal residue" evidence="6">
    <location>
        <position position="480"/>
    </location>
</feature>
<dbReference type="Pfam" id="PF13637">
    <property type="entry name" value="Ank_4"/>
    <property type="match status" value="1"/>
</dbReference>
<protein>
    <submittedName>
        <fullName evidence="6">AN34B protein</fullName>
    </submittedName>
</protein>
<dbReference type="Pfam" id="PF12796">
    <property type="entry name" value="Ank_2"/>
    <property type="match status" value="1"/>
</dbReference>
<evidence type="ECO:0000313" key="6">
    <source>
        <dbReference type="EMBL" id="NXU70556.1"/>
    </source>
</evidence>